<sequence length="222" mass="26279">MCSFFIFICYKMIFFSNFLLFKLKIFTRPFSSSNNNTSYTRQQLENLTILELRKIARENNLSLRRLRNKREIINLISNFFISKEQATFEEESLAPVLMSTNLPVSVDSKSRICVSSWFTLLGLRFDRIKKSKRFREMQNALFDVKGIPIDESVVENSEGIFMHKLLALFVASFTNKYLLMDVYEHYMISKDAEILSLKMDVERLINENQILKFDFFKKVYLS</sequence>
<geneLocation type="mitochondrion" evidence="1"/>
<dbReference type="AlphaFoldDB" id="A0A679EK79"/>
<dbReference type="RefSeq" id="YP_009730045.1">
    <property type="nucleotide sequence ID" value="NC_045933.1"/>
</dbReference>
<accession>A0A679EK79</accession>
<name>A0A679EK79_LEUMA</name>
<protein>
    <submittedName>
        <fullName evidence="1">Uncharacterized protein</fullName>
    </submittedName>
</protein>
<proteinExistence type="predicted"/>
<reference evidence="1" key="1">
    <citation type="submission" date="2019-12" db="EMBL/GenBank/DDBJ databases">
        <title>Mitochondrial genomes of Hemiarma marina and Leucocryptos marina revised the evolution of cytochrome c maturation in Cryptista.</title>
        <authorList>
            <person name="Nishimura Y."/>
            <person name="Kume K."/>
            <person name="Sonehara K."/>
            <person name="Tanifuji G."/>
            <person name="Shiratori T."/>
            <person name="Ishida K."/>
            <person name="Hashimoto T."/>
            <person name="Inagaki Y."/>
            <person name="Ohkuma M."/>
        </authorList>
    </citation>
    <scope>NUCLEOTIDE SEQUENCE</scope>
    <source>
        <strain evidence="1">NIES-1335</strain>
    </source>
</reference>
<dbReference type="GeneID" id="43959833"/>
<evidence type="ECO:0000313" key="1">
    <source>
        <dbReference type="EMBL" id="BBQ05375.1"/>
    </source>
</evidence>
<keyword evidence="1" id="KW-0496">Mitochondrion</keyword>
<dbReference type="EMBL" id="LC515368">
    <property type="protein sequence ID" value="BBQ05375.1"/>
    <property type="molecule type" value="Genomic_DNA"/>
</dbReference>
<organism evidence="1">
    <name type="scientific">Leucocryptos marina</name>
    <name type="common">Marine flagellate</name>
    <name type="synonym">Bodo marinus</name>
    <dbReference type="NCBI Taxonomy" id="299206"/>
    <lineage>
        <taxon>Eukaryota</taxon>
        <taxon>Cryptophyceae</taxon>
        <taxon>Kathablepharidacea</taxon>
        <taxon>Katablepharidaceae</taxon>
        <taxon>Leucocryptos</taxon>
    </lineage>
</organism>